<dbReference type="PANTHER" id="PTHR46847:SF1">
    <property type="entry name" value="D-ALLOSE-BINDING PERIPLASMIC PROTEIN-RELATED"/>
    <property type="match status" value="1"/>
</dbReference>
<evidence type="ECO:0000256" key="3">
    <source>
        <dbReference type="ARBA" id="ARBA00022729"/>
    </source>
</evidence>
<evidence type="ECO:0000256" key="2">
    <source>
        <dbReference type="ARBA" id="ARBA00007639"/>
    </source>
</evidence>
<dbReference type="InterPro" id="IPR028082">
    <property type="entry name" value="Peripla_BP_I"/>
</dbReference>
<evidence type="ECO:0000259" key="5">
    <source>
        <dbReference type="Pfam" id="PF13407"/>
    </source>
</evidence>
<dbReference type="SUPFAM" id="SSF53822">
    <property type="entry name" value="Periplasmic binding protein-like I"/>
    <property type="match status" value="1"/>
</dbReference>
<evidence type="ECO:0000256" key="1">
    <source>
        <dbReference type="ARBA" id="ARBA00004196"/>
    </source>
</evidence>
<dbReference type="PANTHER" id="PTHR46847">
    <property type="entry name" value="D-ALLOSE-BINDING PERIPLASMIC PROTEIN-RELATED"/>
    <property type="match status" value="1"/>
</dbReference>
<dbReference type="PROSITE" id="PS51257">
    <property type="entry name" value="PROKAR_LIPOPROTEIN"/>
    <property type="match status" value="1"/>
</dbReference>
<keyword evidence="7" id="KW-1185">Reference proteome</keyword>
<dbReference type="Gene3D" id="3.40.50.2300">
    <property type="match status" value="2"/>
</dbReference>
<dbReference type="GO" id="GO:0030246">
    <property type="term" value="F:carbohydrate binding"/>
    <property type="evidence" value="ECO:0007669"/>
    <property type="project" value="UniProtKB-ARBA"/>
</dbReference>
<dbReference type="Proteomes" id="UP000218165">
    <property type="component" value="Chromosome"/>
</dbReference>
<evidence type="ECO:0000313" key="6">
    <source>
        <dbReference type="EMBL" id="ATG52107.1"/>
    </source>
</evidence>
<feature type="signal peptide" evidence="4">
    <location>
        <begin position="1"/>
        <end position="21"/>
    </location>
</feature>
<proteinExistence type="inferred from homology"/>
<comment type="subcellular location">
    <subcellularLocation>
        <location evidence="1">Cell envelope</location>
    </subcellularLocation>
</comment>
<dbReference type="InterPro" id="IPR025997">
    <property type="entry name" value="SBP_2_dom"/>
</dbReference>
<accession>A0A291GPK1</accession>
<feature type="domain" description="Periplasmic binding protein" evidence="5">
    <location>
        <begin position="43"/>
        <end position="326"/>
    </location>
</feature>
<dbReference type="EMBL" id="CP023563">
    <property type="protein sequence ID" value="ATG52107.1"/>
    <property type="molecule type" value="Genomic_DNA"/>
</dbReference>
<gene>
    <name evidence="6" type="ORF">CFK38_11670</name>
</gene>
<sequence length="358" mass="37345">MVKFNRRQAFALGGFATVTLAACGGNGGSGGSSDGGGGEKFSIGFALKVQDAPYFVSLAEKVKEFGSEHGWDITVLDAGGDLQQESANMDTFIAQGKDLIFVDAIEPDAIVPKINAAAEMGIPVINLDSGVSEDANDVTTVYSDNKENGRLVGVAYAEHVGDEEIDAVILSGSQGNVAGLERRTGLFAGIIQGKLGIEEDEAWTLAEEFEQELTSSGKASNDEAGFHVLGQGWGEWTEPGGLVAAEDLITANPNITAFLGENDAMLFGAITALGTSGLQDVDIVAAADGAQEAMDMIREGTYFATGLNSPSLVAQKGVDIAYEILVDGADADSYEDITLTEPAAITAENVDEYYDLGF</sequence>
<feature type="chain" id="PRO_5012290436" evidence="4">
    <location>
        <begin position="22"/>
        <end position="358"/>
    </location>
</feature>
<dbReference type="KEGG" id="brz:CFK38_11670"/>
<evidence type="ECO:0000313" key="7">
    <source>
        <dbReference type="Proteomes" id="UP000218165"/>
    </source>
</evidence>
<protein>
    <submittedName>
        <fullName evidence="6">LacI family transcriptional regulator</fullName>
    </submittedName>
</protein>
<dbReference type="RefSeq" id="WP_096803224.1">
    <property type="nucleotide sequence ID" value="NZ_CP023563.1"/>
</dbReference>
<dbReference type="OrthoDB" id="9813037at2"/>
<dbReference type="Pfam" id="PF13407">
    <property type="entry name" value="Peripla_BP_4"/>
    <property type="match status" value="1"/>
</dbReference>
<dbReference type="GO" id="GO:0030313">
    <property type="term" value="C:cell envelope"/>
    <property type="evidence" value="ECO:0007669"/>
    <property type="project" value="UniProtKB-SubCell"/>
</dbReference>
<reference evidence="7" key="1">
    <citation type="submission" date="2017-09" db="EMBL/GenBank/DDBJ databases">
        <title>Brachybacterium sp. VM2412.</title>
        <authorList>
            <person name="Tak E.J."/>
            <person name="Bae J.-W."/>
        </authorList>
    </citation>
    <scope>NUCLEOTIDE SEQUENCE [LARGE SCALE GENOMIC DNA]</scope>
    <source>
        <strain evidence="7">VM2412</strain>
    </source>
</reference>
<comment type="similarity">
    <text evidence="2">Belongs to the bacterial solute-binding protein 2 family.</text>
</comment>
<name>A0A291GPK1_9MICO</name>
<keyword evidence="3 4" id="KW-0732">Signal</keyword>
<dbReference type="AlphaFoldDB" id="A0A291GPK1"/>
<organism evidence="6 7">
    <name type="scientific">Brachybacterium vulturis</name>
    <dbReference type="NCBI Taxonomy" id="2017484"/>
    <lineage>
        <taxon>Bacteria</taxon>
        <taxon>Bacillati</taxon>
        <taxon>Actinomycetota</taxon>
        <taxon>Actinomycetes</taxon>
        <taxon>Micrococcales</taxon>
        <taxon>Dermabacteraceae</taxon>
        <taxon>Brachybacterium</taxon>
    </lineage>
</organism>
<evidence type="ECO:0000256" key="4">
    <source>
        <dbReference type="SAM" id="SignalP"/>
    </source>
</evidence>